<comment type="caution">
    <text evidence="1">The sequence shown here is derived from an EMBL/GenBank/DDBJ whole genome shotgun (WGS) entry which is preliminary data.</text>
</comment>
<dbReference type="AlphaFoldDB" id="A0AAW1YB62"/>
<evidence type="ECO:0000313" key="2">
    <source>
        <dbReference type="Proteomes" id="UP001457282"/>
    </source>
</evidence>
<keyword evidence="2" id="KW-1185">Reference proteome</keyword>
<evidence type="ECO:0000313" key="1">
    <source>
        <dbReference type="EMBL" id="KAK9946329.1"/>
    </source>
</evidence>
<sequence>MNVDTDGLMGQMQCWADLCGLVPYAHNHLNAALKSIPREKAFTRKYNFEKEQAYFELVDEEELVEDSAPLGHTLHMDHWQYNREC</sequence>
<dbReference type="EMBL" id="JBEDUW010000002">
    <property type="protein sequence ID" value="KAK9946329.1"/>
    <property type="molecule type" value="Genomic_DNA"/>
</dbReference>
<dbReference type="Proteomes" id="UP001457282">
    <property type="component" value="Unassembled WGS sequence"/>
</dbReference>
<proteinExistence type="predicted"/>
<name>A0AAW1YB62_RUBAR</name>
<gene>
    <name evidence="1" type="ORF">M0R45_011798</name>
</gene>
<organism evidence="1 2">
    <name type="scientific">Rubus argutus</name>
    <name type="common">Southern blackberry</name>
    <dbReference type="NCBI Taxonomy" id="59490"/>
    <lineage>
        <taxon>Eukaryota</taxon>
        <taxon>Viridiplantae</taxon>
        <taxon>Streptophyta</taxon>
        <taxon>Embryophyta</taxon>
        <taxon>Tracheophyta</taxon>
        <taxon>Spermatophyta</taxon>
        <taxon>Magnoliopsida</taxon>
        <taxon>eudicotyledons</taxon>
        <taxon>Gunneridae</taxon>
        <taxon>Pentapetalae</taxon>
        <taxon>rosids</taxon>
        <taxon>fabids</taxon>
        <taxon>Rosales</taxon>
        <taxon>Rosaceae</taxon>
        <taxon>Rosoideae</taxon>
        <taxon>Rosoideae incertae sedis</taxon>
        <taxon>Rubus</taxon>
    </lineage>
</organism>
<accession>A0AAW1YB62</accession>
<protein>
    <submittedName>
        <fullName evidence="1">Uncharacterized protein</fullName>
    </submittedName>
</protein>
<reference evidence="1 2" key="1">
    <citation type="journal article" date="2023" name="G3 (Bethesda)">
        <title>A chromosome-length genome assembly and annotation of blackberry (Rubus argutus, cv. 'Hillquist').</title>
        <authorList>
            <person name="Bruna T."/>
            <person name="Aryal R."/>
            <person name="Dudchenko O."/>
            <person name="Sargent D.J."/>
            <person name="Mead D."/>
            <person name="Buti M."/>
            <person name="Cavallini A."/>
            <person name="Hytonen T."/>
            <person name="Andres J."/>
            <person name="Pham M."/>
            <person name="Weisz D."/>
            <person name="Mascagni F."/>
            <person name="Usai G."/>
            <person name="Natali L."/>
            <person name="Bassil N."/>
            <person name="Fernandez G.E."/>
            <person name="Lomsadze A."/>
            <person name="Armour M."/>
            <person name="Olukolu B."/>
            <person name="Poorten T."/>
            <person name="Britton C."/>
            <person name="Davik J."/>
            <person name="Ashrafi H."/>
            <person name="Aiden E.L."/>
            <person name="Borodovsky M."/>
            <person name="Worthington M."/>
        </authorList>
    </citation>
    <scope>NUCLEOTIDE SEQUENCE [LARGE SCALE GENOMIC DNA]</scope>
    <source>
        <strain evidence="1">PI 553951</strain>
    </source>
</reference>